<dbReference type="Proteomes" id="UP001055439">
    <property type="component" value="Chromosome 8"/>
</dbReference>
<organism evidence="2 3">
    <name type="scientific">Musa troglodytarum</name>
    <name type="common">fe'i banana</name>
    <dbReference type="NCBI Taxonomy" id="320322"/>
    <lineage>
        <taxon>Eukaryota</taxon>
        <taxon>Viridiplantae</taxon>
        <taxon>Streptophyta</taxon>
        <taxon>Embryophyta</taxon>
        <taxon>Tracheophyta</taxon>
        <taxon>Spermatophyta</taxon>
        <taxon>Magnoliopsida</taxon>
        <taxon>Liliopsida</taxon>
        <taxon>Zingiberales</taxon>
        <taxon>Musaceae</taxon>
        <taxon>Musa</taxon>
    </lineage>
</organism>
<feature type="compositionally biased region" description="Low complexity" evidence="1">
    <location>
        <begin position="52"/>
        <end position="79"/>
    </location>
</feature>
<feature type="compositionally biased region" description="Low complexity" evidence="1">
    <location>
        <begin position="1"/>
        <end position="19"/>
    </location>
</feature>
<accession>A0A9E7HJ90</accession>
<evidence type="ECO:0000256" key="1">
    <source>
        <dbReference type="SAM" id="MobiDB-lite"/>
    </source>
</evidence>
<feature type="region of interest" description="Disordered" evidence="1">
    <location>
        <begin position="1"/>
        <end position="98"/>
    </location>
</feature>
<proteinExistence type="predicted"/>
<reference evidence="2" key="1">
    <citation type="submission" date="2022-05" db="EMBL/GenBank/DDBJ databases">
        <title>The Musa troglodytarum L. genome provides insights into the mechanism of non-climacteric behaviour and enrichment of carotenoids.</title>
        <authorList>
            <person name="Wang J."/>
        </authorList>
    </citation>
    <scope>NUCLEOTIDE SEQUENCE</scope>
    <source>
        <tissue evidence="2">Leaf</tissue>
    </source>
</reference>
<dbReference type="OrthoDB" id="1689158at2759"/>
<evidence type="ECO:0000313" key="3">
    <source>
        <dbReference type="Proteomes" id="UP001055439"/>
    </source>
</evidence>
<keyword evidence="3" id="KW-1185">Reference proteome</keyword>
<gene>
    <name evidence="2" type="ORF">MUK42_03169</name>
</gene>
<sequence>MRRLCLRLPPLSSSPSLSSGSTPAACVGALHSRPIDPPTPGARSSPFPVPPRTVSSPGSPSRSKPPTWWPSPSASHASSCQATPTHPGRSSTARPSPIALSISLQAPLPPGNGLRAFRRVLAQSQEDLRHLSVQCDEDRRLRGA</sequence>
<name>A0A9E7HJ90_9LILI</name>
<feature type="compositionally biased region" description="Polar residues" evidence="1">
    <location>
        <begin position="80"/>
        <end position="94"/>
    </location>
</feature>
<dbReference type="AlphaFoldDB" id="A0A9E7HJ90"/>
<dbReference type="EMBL" id="CP097510">
    <property type="protein sequence ID" value="URE30663.1"/>
    <property type="molecule type" value="Genomic_DNA"/>
</dbReference>
<protein>
    <submittedName>
        <fullName evidence="2">Cytochrome P450</fullName>
    </submittedName>
</protein>
<evidence type="ECO:0000313" key="2">
    <source>
        <dbReference type="EMBL" id="URE30663.1"/>
    </source>
</evidence>